<proteinExistence type="predicted"/>
<gene>
    <name evidence="3" type="ORF">A2625_07835</name>
</gene>
<accession>A0A1F4Q0D8</accession>
<feature type="signal peptide" evidence="1">
    <location>
        <begin position="1"/>
        <end position="20"/>
    </location>
</feature>
<name>A0A1F4Q0D8_UNCSA</name>
<dbReference type="Proteomes" id="UP000178724">
    <property type="component" value="Unassembled WGS sequence"/>
</dbReference>
<evidence type="ECO:0000259" key="2">
    <source>
        <dbReference type="PROSITE" id="PS51272"/>
    </source>
</evidence>
<evidence type="ECO:0000313" key="4">
    <source>
        <dbReference type="Proteomes" id="UP000178724"/>
    </source>
</evidence>
<feature type="chain" id="PRO_5009513434" description="SLH domain-containing protein" evidence="1">
    <location>
        <begin position="21"/>
        <end position="628"/>
    </location>
</feature>
<protein>
    <recommendedName>
        <fullName evidence="2">SLH domain-containing protein</fullName>
    </recommendedName>
</protein>
<dbReference type="PANTHER" id="PTHR43308:SF5">
    <property type="entry name" value="S-LAYER PROTEIN _ PEPTIDOGLYCAN ENDO-BETA-N-ACETYLGLUCOSAMINIDASE"/>
    <property type="match status" value="1"/>
</dbReference>
<evidence type="ECO:0000313" key="3">
    <source>
        <dbReference type="EMBL" id="OGB89384.1"/>
    </source>
</evidence>
<evidence type="ECO:0000256" key="1">
    <source>
        <dbReference type="SAM" id="SignalP"/>
    </source>
</evidence>
<dbReference type="InterPro" id="IPR051465">
    <property type="entry name" value="Cell_Envelope_Struct_Comp"/>
</dbReference>
<organism evidence="3 4">
    <name type="scientific">candidate division WOR-1 bacterium RIFCSPHIGHO2_01_FULL_53_15</name>
    <dbReference type="NCBI Taxonomy" id="1802564"/>
    <lineage>
        <taxon>Bacteria</taxon>
        <taxon>Bacillati</taxon>
        <taxon>Saganbacteria</taxon>
    </lineage>
</organism>
<dbReference type="Gene3D" id="2.40.160.60">
    <property type="entry name" value="Outer membrane protein transport protein (OMPP1/FadL/TodX)"/>
    <property type="match status" value="1"/>
</dbReference>
<dbReference type="Pfam" id="PF00395">
    <property type="entry name" value="SLH"/>
    <property type="match status" value="3"/>
</dbReference>
<feature type="domain" description="SLH" evidence="2">
    <location>
        <begin position="496"/>
        <end position="559"/>
    </location>
</feature>
<dbReference type="EMBL" id="METM01000026">
    <property type="protein sequence ID" value="OGB89384.1"/>
    <property type="molecule type" value="Genomic_DNA"/>
</dbReference>
<feature type="domain" description="SLH" evidence="2">
    <location>
        <begin position="431"/>
        <end position="494"/>
    </location>
</feature>
<sequence>MKKTLLTTYCLLLTAFAAFAVNGVASDPSRSLYTARQLGMGGVSVNFSDDGSGVFANPAQLTDFEFPQITTASRKLLLDETQYLFAGWAVPTAYGTFGLGYAGLGVGGSIPTTLDPTTGRITQNPSLEAGSFSNSIFALSYSRKINVPVKLSVGGNLKFFNQAVSGSGGDRGTGLGLDLGINYKPLKWLETGVVLQNLIGGSIKWGTVEDKLGAGYKLGVRAAVSDQINAGLDLDLGSSSLFHLGVEYFPLKDISLRAGLNQEAAGAGLTFGVGMENGGFRYDYAFVQRAGLPGDNPHYFTLSYVGERKLTIAKKLKSKAVAIKFLSPRDRLITDSDTVEVVIETAATRDLSQKRTWTVTSISSTSDAFDITETEPLEKTYLNGQAIEKPGTFEAIEALKEGRNVFQVVGFTKPEEKIPSVAGTVETRVLRITPFADTPLSHWASEPISLTVVLGLVSGYPNNTFKPEKGITRAELVTLLVKSLGLQSEILDAYSASEAFKDVKQKNWAAKYIAYGSSIKYVTGYADGDFKPNKVLNRAEGVAILARYAGLEDLSAGSPFPDLKTDFWANKYIEPAKKAGLLNYLAGKEFKPSEPFSRAEACEVLYRVPDIQKKVDEFWNTGVISAAR</sequence>
<dbReference type="AlphaFoldDB" id="A0A1F4Q0D8"/>
<reference evidence="3 4" key="1">
    <citation type="journal article" date="2016" name="Nat. Commun.">
        <title>Thousands of microbial genomes shed light on interconnected biogeochemical processes in an aquifer system.</title>
        <authorList>
            <person name="Anantharaman K."/>
            <person name="Brown C.T."/>
            <person name="Hug L.A."/>
            <person name="Sharon I."/>
            <person name="Castelle C.J."/>
            <person name="Probst A.J."/>
            <person name="Thomas B.C."/>
            <person name="Singh A."/>
            <person name="Wilkins M.J."/>
            <person name="Karaoz U."/>
            <person name="Brodie E.L."/>
            <person name="Williams K.H."/>
            <person name="Hubbard S.S."/>
            <person name="Banfield J.F."/>
        </authorList>
    </citation>
    <scope>NUCLEOTIDE SEQUENCE [LARGE SCALE GENOMIC DNA]</scope>
</reference>
<feature type="domain" description="SLH" evidence="2">
    <location>
        <begin position="560"/>
        <end position="619"/>
    </location>
</feature>
<dbReference type="InterPro" id="IPR001119">
    <property type="entry name" value="SLH_dom"/>
</dbReference>
<comment type="caution">
    <text evidence="3">The sequence shown here is derived from an EMBL/GenBank/DDBJ whole genome shotgun (WGS) entry which is preliminary data.</text>
</comment>
<dbReference type="PROSITE" id="PS51272">
    <property type="entry name" value="SLH"/>
    <property type="match status" value="3"/>
</dbReference>
<keyword evidence="1" id="KW-0732">Signal</keyword>
<dbReference type="PANTHER" id="PTHR43308">
    <property type="entry name" value="OUTER MEMBRANE PROTEIN ALPHA-RELATED"/>
    <property type="match status" value="1"/>
</dbReference>